<dbReference type="AlphaFoldDB" id="A0A6J6GHI1"/>
<evidence type="ECO:0000313" key="2">
    <source>
        <dbReference type="EMBL" id="CAB4728434.1"/>
    </source>
</evidence>
<name>A0A6J6GHI1_9ZZZZ</name>
<dbReference type="EMBL" id="CAEZUD010000079">
    <property type="protein sequence ID" value="CAB4598554.1"/>
    <property type="molecule type" value="Genomic_DNA"/>
</dbReference>
<proteinExistence type="predicted"/>
<reference evidence="1" key="1">
    <citation type="submission" date="2020-05" db="EMBL/GenBank/DDBJ databases">
        <authorList>
            <person name="Chiriac C."/>
            <person name="Salcher M."/>
            <person name="Ghai R."/>
            <person name="Kavagutti S V."/>
        </authorList>
    </citation>
    <scope>NUCLEOTIDE SEQUENCE</scope>
</reference>
<protein>
    <submittedName>
        <fullName evidence="1">Unannotated protein</fullName>
    </submittedName>
</protein>
<sequence length="164" mass="17453">MLKRKILLTAMVALFSLAVSSAHAAVSSVKASDGAILTVSKASAIKSGDLLTITGTHFDETIGIYVAMCKVVPKIELPTPCGGGMDKTGATKSSIWISSNAPSYGTGLARSYQAGGRFKVTLKVSPLIGKIDCRKIACAIYVRADHLRTEDRTRDMYIPLAFKK</sequence>
<gene>
    <name evidence="1" type="ORF">UFOPK1778_01116</name>
    <name evidence="2" type="ORF">UFOPK2689_01032</name>
</gene>
<evidence type="ECO:0000313" key="1">
    <source>
        <dbReference type="EMBL" id="CAB4598554.1"/>
    </source>
</evidence>
<dbReference type="EMBL" id="CAEZYL010000077">
    <property type="protein sequence ID" value="CAB4728434.1"/>
    <property type="molecule type" value="Genomic_DNA"/>
</dbReference>
<dbReference type="InterPro" id="IPR027273">
    <property type="entry name" value="Neocarzinostatin-like"/>
</dbReference>
<accession>A0A6J6GHI1</accession>
<dbReference type="SUPFAM" id="SSF49319">
    <property type="entry name" value="Actinoxanthin-like"/>
    <property type="match status" value="1"/>
</dbReference>
<dbReference type="Gene3D" id="2.60.40.230">
    <property type="entry name" value="Neocarzinostatin-like"/>
    <property type="match status" value="1"/>
</dbReference>
<organism evidence="1">
    <name type="scientific">freshwater metagenome</name>
    <dbReference type="NCBI Taxonomy" id="449393"/>
    <lineage>
        <taxon>unclassified sequences</taxon>
        <taxon>metagenomes</taxon>
        <taxon>ecological metagenomes</taxon>
    </lineage>
</organism>